<comment type="similarity">
    <text evidence="1">Belongs to the protein-tyrosine phosphatase family. Non-receptor class dual specificity subfamily.</text>
</comment>
<gene>
    <name evidence="10" type="ORF">WJX75_001439</name>
</gene>
<comment type="caution">
    <text evidence="10">The sequence shown here is derived from an EMBL/GenBank/DDBJ whole genome shotgun (WGS) entry which is preliminary data.</text>
</comment>
<dbReference type="Pfam" id="PF00581">
    <property type="entry name" value="Rhodanese"/>
    <property type="match status" value="1"/>
</dbReference>
<dbReference type="EC" id="3.1.3.48" evidence="2"/>
<dbReference type="InterPro" id="IPR016130">
    <property type="entry name" value="Tyr_Pase_AS"/>
</dbReference>
<dbReference type="SMART" id="SM00240">
    <property type="entry name" value="FHA"/>
    <property type="match status" value="1"/>
</dbReference>
<proteinExistence type="inferred from homology"/>
<evidence type="ECO:0000259" key="6">
    <source>
        <dbReference type="PROSITE" id="PS50006"/>
    </source>
</evidence>
<evidence type="ECO:0000256" key="3">
    <source>
        <dbReference type="ARBA" id="ARBA00022801"/>
    </source>
</evidence>
<evidence type="ECO:0000259" key="8">
    <source>
        <dbReference type="PROSITE" id="PS50056"/>
    </source>
</evidence>
<dbReference type="Pfam" id="PF00782">
    <property type="entry name" value="DSPc"/>
    <property type="match status" value="1"/>
</dbReference>
<dbReference type="Gene3D" id="3.40.250.10">
    <property type="entry name" value="Rhodanese-like domain"/>
    <property type="match status" value="1"/>
</dbReference>
<dbReference type="InterPro" id="IPR029021">
    <property type="entry name" value="Prot-tyrosine_phosphatase-like"/>
</dbReference>
<accession>A0ABR2YQQ4</accession>
<dbReference type="PROSITE" id="PS50006">
    <property type="entry name" value="FHA_DOMAIN"/>
    <property type="match status" value="1"/>
</dbReference>
<dbReference type="Pfam" id="PF00498">
    <property type="entry name" value="FHA"/>
    <property type="match status" value="1"/>
</dbReference>
<sequence>MEVKTITTDGFFRVYTACPLDPKTFILDVRPQKEFAKQHVMQAYCIRLAANGKALLDYSKNSYDVSWSPDCWWDKAVIVYGDSKLKRDHPVVAFLANDKHAKSLAIYKEGFEGFAKAYPFLCSASVKNNAVKRYPGEIVPKVLYLGDWEHAQQTERLDELNIRRVITIHNNPENMQLPGRFKHLRLQLADVDTQDVSKFFAPSYTFIEEARAGNEGVLVHCGAGVSRSAALCIAYLMRRFTWPAKRAREHCKQRRSLVNPNQGFWRSLCAFEEQLGITERSDPADTQDFHGADAPVLLAEGAAGEKVLVRLLPAGQRKPSDDAAAANGAKERAPASDRPVASSGGKEEPSGREDRRREDREGHRDRGRDRERDRSRERQHRSADRERHGGERERGVKRSRDESAERRDARHRSREASRGAKDRSGAAENGATEPADKGPGVVLQVSKEGKVVGSMELGLHSIADKVVFGRAPTCDVVLEHLSISRQHATLSTDTAGNLFITDLGSGHGTNVEGVWVRANEPRLLKKGASFKIAASSREYKVIQLPKDSKPQA</sequence>
<evidence type="ECO:0000313" key="11">
    <source>
        <dbReference type="Proteomes" id="UP001491310"/>
    </source>
</evidence>
<dbReference type="InterPro" id="IPR000253">
    <property type="entry name" value="FHA_dom"/>
</dbReference>
<dbReference type="InterPro" id="IPR008984">
    <property type="entry name" value="SMAD_FHA_dom_sf"/>
</dbReference>
<evidence type="ECO:0000256" key="1">
    <source>
        <dbReference type="ARBA" id="ARBA00008601"/>
    </source>
</evidence>
<feature type="compositionally biased region" description="Basic and acidic residues" evidence="5">
    <location>
        <begin position="345"/>
        <end position="425"/>
    </location>
</feature>
<dbReference type="PANTHER" id="PTHR10159:SF519">
    <property type="entry name" value="DUAL SPECIFICITY PROTEIN PHOSPHATASE MPK3"/>
    <property type="match status" value="1"/>
</dbReference>
<dbReference type="Gene3D" id="3.90.190.10">
    <property type="entry name" value="Protein tyrosine phosphatase superfamily"/>
    <property type="match status" value="1"/>
</dbReference>
<protein>
    <recommendedName>
        <fullName evidence="2">protein-tyrosine-phosphatase</fullName>
        <ecNumber evidence="2">3.1.3.48</ecNumber>
    </recommendedName>
</protein>
<dbReference type="InterPro" id="IPR036873">
    <property type="entry name" value="Rhodanese-like_dom_sf"/>
</dbReference>
<feature type="domain" description="Rhodanese" evidence="9">
    <location>
        <begin position="20"/>
        <end position="123"/>
    </location>
</feature>
<dbReference type="PANTHER" id="PTHR10159">
    <property type="entry name" value="DUAL SPECIFICITY PROTEIN PHOSPHATASE"/>
    <property type="match status" value="1"/>
</dbReference>
<keyword evidence="11" id="KW-1185">Reference proteome</keyword>
<dbReference type="InterPro" id="IPR001763">
    <property type="entry name" value="Rhodanese-like_dom"/>
</dbReference>
<feature type="domain" description="Tyrosine-protein phosphatase" evidence="7">
    <location>
        <begin position="134"/>
        <end position="277"/>
    </location>
</feature>
<reference evidence="10 11" key="1">
    <citation type="journal article" date="2024" name="Nat. Commun.">
        <title>Phylogenomics reveals the evolutionary origins of lichenization in chlorophyte algae.</title>
        <authorList>
            <person name="Puginier C."/>
            <person name="Libourel C."/>
            <person name="Otte J."/>
            <person name="Skaloud P."/>
            <person name="Haon M."/>
            <person name="Grisel S."/>
            <person name="Petersen M."/>
            <person name="Berrin J.G."/>
            <person name="Delaux P.M."/>
            <person name="Dal Grande F."/>
            <person name="Keller J."/>
        </authorList>
    </citation>
    <scope>NUCLEOTIDE SEQUENCE [LARGE SCALE GENOMIC DNA]</scope>
    <source>
        <strain evidence="10 11">SAG 216-7</strain>
    </source>
</reference>
<evidence type="ECO:0000313" key="10">
    <source>
        <dbReference type="EMBL" id="KAK9909384.1"/>
    </source>
</evidence>
<dbReference type="InterPro" id="IPR000340">
    <property type="entry name" value="Dual-sp_phosphatase_cat-dom"/>
</dbReference>
<dbReference type="SUPFAM" id="SSF52799">
    <property type="entry name" value="(Phosphotyrosine protein) phosphatases II"/>
    <property type="match status" value="1"/>
</dbReference>
<feature type="domain" description="Tyrosine specific protein phosphatases" evidence="8">
    <location>
        <begin position="197"/>
        <end position="255"/>
    </location>
</feature>
<dbReference type="PROSITE" id="PS00383">
    <property type="entry name" value="TYR_PHOSPHATASE_1"/>
    <property type="match status" value="1"/>
</dbReference>
<evidence type="ECO:0000256" key="4">
    <source>
        <dbReference type="ARBA" id="ARBA00022912"/>
    </source>
</evidence>
<dbReference type="InterPro" id="IPR000387">
    <property type="entry name" value="Tyr_Pase_dom"/>
</dbReference>
<feature type="domain" description="FHA" evidence="6">
    <location>
        <begin position="466"/>
        <end position="516"/>
    </location>
</feature>
<dbReference type="Gene3D" id="2.60.200.20">
    <property type="match status" value="1"/>
</dbReference>
<name>A0ABR2YQQ4_9CHLO</name>
<dbReference type="SUPFAM" id="SSF52821">
    <property type="entry name" value="Rhodanese/Cell cycle control phosphatase"/>
    <property type="match status" value="1"/>
</dbReference>
<dbReference type="Proteomes" id="UP001491310">
    <property type="component" value="Unassembled WGS sequence"/>
</dbReference>
<evidence type="ECO:0000259" key="9">
    <source>
        <dbReference type="PROSITE" id="PS50206"/>
    </source>
</evidence>
<keyword evidence="4" id="KW-0904">Protein phosphatase</keyword>
<dbReference type="EMBL" id="JALJOT010000006">
    <property type="protein sequence ID" value="KAK9909384.1"/>
    <property type="molecule type" value="Genomic_DNA"/>
</dbReference>
<dbReference type="PROSITE" id="PS50054">
    <property type="entry name" value="TYR_PHOSPHATASE_DUAL"/>
    <property type="match status" value="1"/>
</dbReference>
<dbReference type="PROSITE" id="PS50206">
    <property type="entry name" value="RHODANESE_3"/>
    <property type="match status" value="1"/>
</dbReference>
<keyword evidence="3" id="KW-0378">Hydrolase</keyword>
<evidence type="ECO:0000256" key="2">
    <source>
        <dbReference type="ARBA" id="ARBA00013064"/>
    </source>
</evidence>
<feature type="region of interest" description="Disordered" evidence="5">
    <location>
        <begin position="317"/>
        <end position="442"/>
    </location>
</feature>
<dbReference type="InterPro" id="IPR020422">
    <property type="entry name" value="TYR_PHOSPHATASE_DUAL_dom"/>
</dbReference>
<dbReference type="SUPFAM" id="SSF49879">
    <property type="entry name" value="SMAD/FHA domain"/>
    <property type="match status" value="1"/>
</dbReference>
<dbReference type="PROSITE" id="PS50056">
    <property type="entry name" value="TYR_PHOSPHATASE_2"/>
    <property type="match status" value="1"/>
</dbReference>
<evidence type="ECO:0000259" key="7">
    <source>
        <dbReference type="PROSITE" id="PS50054"/>
    </source>
</evidence>
<evidence type="ECO:0000256" key="5">
    <source>
        <dbReference type="SAM" id="MobiDB-lite"/>
    </source>
</evidence>
<dbReference type="CDD" id="cd14498">
    <property type="entry name" value="DSP"/>
    <property type="match status" value="1"/>
</dbReference>
<organism evidence="10 11">
    <name type="scientific">Coccomyxa subellipsoidea</name>
    <dbReference type="NCBI Taxonomy" id="248742"/>
    <lineage>
        <taxon>Eukaryota</taxon>
        <taxon>Viridiplantae</taxon>
        <taxon>Chlorophyta</taxon>
        <taxon>core chlorophytes</taxon>
        <taxon>Trebouxiophyceae</taxon>
        <taxon>Trebouxiophyceae incertae sedis</taxon>
        <taxon>Coccomyxaceae</taxon>
        <taxon>Coccomyxa</taxon>
    </lineage>
</organism>
<dbReference type="SMART" id="SM00195">
    <property type="entry name" value="DSPc"/>
    <property type="match status" value="1"/>
</dbReference>